<evidence type="ECO:0000313" key="1">
    <source>
        <dbReference type="EMBL" id="DAF95695.1"/>
    </source>
</evidence>
<name>A0A8S5UMI9_9CAUD</name>
<organism evidence="1">
    <name type="scientific">Myoviridae sp. ctCo31</name>
    <dbReference type="NCBI Taxonomy" id="2825053"/>
    <lineage>
        <taxon>Viruses</taxon>
        <taxon>Duplodnaviria</taxon>
        <taxon>Heunggongvirae</taxon>
        <taxon>Uroviricota</taxon>
        <taxon>Caudoviricetes</taxon>
    </lineage>
</organism>
<proteinExistence type="predicted"/>
<protein>
    <submittedName>
        <fullName evidence="1">Uncharacterized protein</fullName>
    </submittedName>
</protein>
<sequence length="102" mass="11973">MNNLSFQEIQNYIGELERSSYKIVIDGINVYIIDMKYVNGKLDLSYICFDQRSKTPEFDLKIRTAVQSLINKEIQQGQKWYNILSSKIYALIKIIRKLFGLS</sequence>
<dbReference type="EMBL" id="BK016109">
    <property type="protein sequence ID" value="DAF95695.1"/>
    <property type="molecule type" value="Genomic_DNA"/>
</dbReference>
<accession>A0A8S5UMI9</accession>
<reference evidence="1" key="1">
    <citation type="journal article" date="2021" name="Proc. Natl. Acad. Sci. U.S.A.">
        <title>A Catalog of Tens of Thousands of Viruses from Human Metagenomes Reveals Hidden Associations with Chronic Diseases.</title>
        <authorList>
            <person name="Tisza M.J."/>
            <person name="Buck C.B."/>
        </authorList>
    </citation>
    <scope>NUCLEOTIDE SEQUENCE</scope>
    <source>
        <strain evidence="1">CtCo31</strain>
    </source>
</reference>